<feature type="region of interest" description="Disordered" evidence="1">
    <location>
        <begin position="77"/>
        <end position="101"/>
    </location>
</feature>
<gene>
    <name evidence="2" type="ORF">FOMPIDRAFT_1048900</name>
</gene>
<dbReference type="HOGENOM" id="CLU_180191_3_0_1"/>
<organism evidence="2 3">
    <name type="scientific">Fomitopsis schrenkii</name>
    <name type="common">Brown rot fungus</name>
    <dbReference type="NCBI Taxonomy" id="2126942"/>
    <lineage>
        <taxon>Eukaryota</taxon>
        <taxon>Fungi</taxon>
        <taxon>Dikarya</taxon>
        <taxon>Basidiomycota</taxon>
        <taxon>Agaricomycotina</taxon>
        <taxon>Agaricomycetes</taxon>
        <taxon>Polyporales</taxon>
        <taxon>Fomitopsis</taxon>
    </lineage>
</organism>
<dbReference type="Proteomes" id="UP000015241">
    <property type="component" value="Unassembled WGS sequence"/>
</dbReference>
<proteinExistence type="predicted"/>
<dbReference type="EMBL" id="KE504143">
    <property type="protein sequence ID" value="EPT01177.1"/>
    <property type="molecule type" value="Genomic_DNA"/>
</dbReference>
<dbReference type="OrthoDB" id="2800331at2759"/>
<evidence type="ECO:0000256" key="1">
    <source>
        <dbReference type="SAM" id="MobiDB-lite"/>
    </source>
</evidence>
<dbReference type="InParanoid" id="S8E823"/>
<name>S8E823_FOMSC</name>
<keyword evidence="3" id="KW-1185">Reference proteome</keyword>
<accession>S8E823</accession>
<sequence length="101" mass="11893">MCFYLITFTQGTCEHRWPTKRHYVDCNMTICTRSCRHNPATHECGKDCKDWSVPDQKICLDSLREPCFECRGLETPRMRNWDSDDGEYVSSSEEESSDEEK</sequence>
<feature type="compositionally biased region" description="Acidic residues" evidence="1">
    <location>
        <begin position="83"/>
        <end position="101"/>
    </location>
</feature>
<reference evidence="2 3" key="1">
    <citation type="journal article" date="2012" name="Science">
        <title>The Paleozoic origin of enzymatic lignin decomposition reconstructed from 31 fungal genomes.</title>
        <authorList>
            <person name="Floudas D."/>
            <person name="Binder M."/>
            <person name="Riley R."/>
            <person name="Barry K."/>
            <person name="Blanchette R.A."/>
            <person name="Henrissat B."/>
            <person name="Martinez A.T."/>
            <person name="Otillar R."/>
            <person name="Spatafora J.W."/>
            <person name="Yadav J.S."/>
            <person name="Aerts A."/>
            <person name="Benoit I."/>
            <person name="Boyd A."/>
            <person name="Carlson A."/>
            <person name="Copeland A."/>
            <person name="Coutinho P.M."/>
            <person name="de Vries R.P."/>
            <person name="Ferreira P."/>
            <person name="Findley K."/>
            <person name="Foster B."/>
            <person name="Gaskell J."/>
            <person name="Glotzer D."/>
            <person name="Gorecki P."/>
            <person name="Heitman J."/>
            <person name="Hesse C."/>
            <person name="Hori C."/>
            <person name="Igarashi K."/>
            <person name="Jurgens J.A."/>
            <person name="Kallen N."/>
            <person name="Kersten P."/>
            <person name="Kohler A."/>
            <person name="Kuees U."/>
            <person name="Kumar T.K.A."/>
            <person name="Kuo A."/>
            <person name="LaButti K."/>
            <person name="Larrondo L.F."/>
            <person name="Lindquist E."/>
            <person name="Ling A."/>
            <person name="Lombard V."/>
            <person name="Lucas S."/>
            <person name="Lundell T."/>
            <person name="Martin R."/>
            <person name="McLaughlin D.J."/>
            <person name="Morgenstern I."/>
            <person name="Morin E."/>
            <person name="Murat C."/>
            <person name="Nagy L.G."/>
            <person name="Nolan M."/>
            <person name="Ohm R.A."/>
            <person name="Patyshakuliyeva A."/>
            <person name="Rokas A."/>
            <person name="Ruiz-Duenas F.J."/>
            <person name="Sabat G."/>
            <person name="Salamov A."/>
            <person name="Samejima M."/>
            <person name="Schmutz J."/>
            <person name="Slot J.C."/>
            <person name="St John F."/>
            <person name="Stenlid J."/>
            <person name="Sun H."/>
            <person name="Sun S."/>
            <person name="Syed K."/>
            <person name="Tsang A."/>
            <person name="Wiebenga A."/>
            <person name="Young D."/>
            <person name="Pisabarro A."/>
            <person name="Eastwood D.C."/>
            <person name="Martin F."/>
            <person name="Cullen D."/>
            <person name="Grigoriev I.V."/>
            <person name="Hibbett D.S."/>
        </authorList>
    </citation>
    <scope>NUCLEOTIDE SEQUENCE</scope>
    <source>
        <strain evidence="3">FP-58527</strain>
    </source>
</reference>
<protein>
    <submittedName>
        <fullName evidence="2">Uncharacterized protein</fullName>
    </submittedName>
</protein>
<dbReference type="AlphaFoldDB" id="S8E823"/>
<evidence type="ECO:0000313" key="3">
    <source>
        <dbReference type="Proteomes" id="UP000015241"/>
    </source>
</evidence>
<evidence type="ECO:0000313" key="2">
    <source>
        <dbReference type="EMBL" id="EPT01177.1"/>
    </source>
</evidence>